<feature type="transmembrane region" description="Helical" evidence="2">
    <location>
        <begin position="49"/>
        <end position="68"/>
    </location>
</feature>
<protein>
    <submittedName>
        <fullName evidence="3">Uncharacterized protein</fullName>
    </submittedName>
</protein>
<proteinExistence type="predicted"/>
<dbReference type="EMBL" id="VCGU01000004">
    <property type="protein sequence ID" value="TRY77222.1"/>
    <property type="molecule type" value="Genomic_DNA"/>
</dbReference>
<keyword evidence="2" id="KW-0812">Transmembrane</keyword>
<keyword evidence="2" id="KW-0472">Membrane</keyword>
<name>A0A553PHR1_TIGCA</name>
<sequence>MYLYEKVRSRNFASTWSFAQFVQGLAIIVGIPLSGYLSATWGIQRAMTASSLIVLSSAIIIMSLIIVHRQNLRKKQLRHQRHKQNKANLRNGSLTPMSLGIIPEIMSQQSHSKESMTEPHHPSKLVKGWTKLSSIQNNPVLMEQLLTLSDHYDGGVASTGLLGLVGGGGGSSKSRSLHHLEEEGSLEENSQKEEASIFSEEGIADMDLPDHLLLEEIEFLDNITSCNKVENYLMLSEYEQNLIKETEIPEAGKPTPRKRSLFRKLSHIGPVVLDSGSPINSQNHNNHPRCSTSQTVPSDGNGDDYHPETPPSASDPQAPLRKPKEIPTFQSASRRWANSRLFPTVKRSITVIEENSI</sequence>
<comment type="caution">
    <text evidence="3">The sequence shown here is derived from an EMBL/GenBank/DDBJ whole genome shotgun (WGS) entry which is preliminary data.</text>
</comment>
<evidence type="ECO:0000256" key="2">
    <source>
        <dbReference type="SAM" id="Phobius"/>
    </source>
</evidence>
<evidence type="ECO:0000313" key="3">
    <source>
        <dbReference type="EMBL" id="TRY77222.1"/>
    </source>
</evidence>
<dbReference type="InterPro" id="IPR036259">
    <property type="entry name" value="MFS_trans_sf"/>
</dbReference>
<keyword evidence="2" id="KW-1133">Transmembrane helix</keyword>
<evidence type="ECO:0000256" key="1">
    <source>
        <dbReference type="SAM" id="MobiDB-lite"/>
    </source>
</evidence>
<feature type="region of interest" description="Disordered" evidence="1">
    <location>
        <begin position="172"/>
        <end position="194"/>
    </location>
</feature>
<feature type="compositionally biased region" description="Polar residues" evidence="1">
    <location>
        <begin position="277"/>
        <end position="298"/>
    </location>
</feature>
<keyword evidence="4" id="KW-1185">Reference proteome</keyword>
<gene>
    <name evidence="3" type="ORF">TCAL_17037</name>
</gene>
<dbReference type="SUPFAM" id="SSF103473">
    <property type="entry name" value="MFS general substrate transporter"/>
    <property type="match status" value="1"/>
</dbReference>
<feature type="transmembrane region" description="Helical" evidence="2">
    <location>
        <begin position="21"/>
        <end position="43"/>
    </location>
</feature>
<evidence type="ECO:0000313" key="4">
    <source>
        <dbReference type="Proteomes" id="UP000318571"/>
    </source>
</evidence>
<organism evidence="3 4">
    <name type="scientific">Tigriopus californicus</name>
    <name type="common">Marine copepod</name>
    <dbReference type="NCBI Taxonomy" id="6832"/>
    <lineage>
        <taxon>Eukaryota</taxon>
        <taxon>Metazoa</taxon>
        <taxon>Ecdysozoa</taxon>
        <taxon>Arthropoda</taxon>
        <taxon>Crustacea</taxon>
        <taxon>Multicrustacea</taxon>
        <taxon>Hexanauplia</taxon>
        <taxon>Copepoda</taxon>
        <taxon>Harpacticoida</taxon>
        <taxon>Harpacticidae</taxon>
        <taxon>Tigriopus</taxon>
    </lineage>
</organism>
<accession>A0A553PHR1</accession>
<dbReference type="AlphaFoldDB" id="A0A553PHR1"/>
<reference evidence="3 4" key="1">
    <citation type="journal article" date="2018" name="Nat. Ecol. Evol.">
        <title>Genomic signatures of mitonuclear coevolution across populations of Tigriopus californicus.</title>
        <authorList>
            <person name="Barreto F.S."/>
            <person name="Watson E.T."/>
            <person name="Lima T.G."/>
            <person name="Willett C.S."/>
            <person name="Edmands S."/>
            <person name="Li W."/>
            <person name="Burton R.S."/>
        </authorList>
    </citation>
    <scope>NUCLEOTIDE SEQUENCE [LARGE SCALE GENOMIC DNA]</scope>
    <source>
        <strain evidence="3 4">San Diego</strain>
    </source>
</reference>
<dbReference type="Proteomes" id="UP000318571">
    <property type="component" value="Chromosome 5"/>
</dbReference>
<feature type="region of interest" description="Disordered" evidence="1">
    <location>
        <begin position="273"/>
        <end position="333"/>
    </location>
</feature>